<reference evidence="2 3" key="1">
    <citation type="submission" date="2018-07" db="EMBL/GenBank/DDBJ databases">
        <title>Genome sequence of extremly halophilic archaeon Halopelagius longus strain BC12-B1.</title>
        <authorList>
            <person name="Zhang X."/>
        </authorList>
    </citation>
    <scope>NUCLEOTIDE SEQUENCE [LARGE SCALE GENOMIC DNA]</scope>
    <source>
        <strain evidence="2 3">BC12-B1</strain>
    </source>
</reference>
<evidence type="ECO:0000313" key="3">
    <source>
        <dbReference type="Proteomes" id="UP000255421"/>
    </source>
</evidence>
<comment type="caution">
    <text evidence="2">The sequence shown here is derived from an EMBL/GenBank/DDBJ whole genome shotgun (WGS) entry which is preliminary data.</text>
</comment>
<gene>
    <name evidence="2" type="ORF">DWB78_08980</name>
</gene>
<accession>A0A370IMC8</accession>
<feature type="compositionally biased region" description="Polar residues" evidence="1">
    <location>
        <begin position="1"/>
        <end position="24"/>
    </location>
</feature>
<dbReference type="Proteomes" id="UP000255421">
    <property type="component" value="Unassembled WGS sequence"/>
</dbReference>
<dbReference type="EMBL" id="QQST01000001">
    <property type="protein sequence ID" value="RDI71845.1"/>
    <property type="molecule type" value="Genomic_DNA"/>
</dbReference>
<feature type="compositionally biased region" description="Basic and acidic residues" evidence="1">
    <location>
        <begin position="43"/>
        <end position="56"/>
    </location>
</feature>
<organism evidence="2 3">
    <name type="scientific">Halopelagius longus</name>
    <dbReference type="NCBI Taxonomy" id="1236180"/>
    <lineage>
        <taxon>Archaea</taxon>
        <taxon>Methanobacteriati</taxon>
        <taxon>Methanobacteriota</taxon>
        <taxon>Stenosarchaea group</taxon>
        <taxon>Halobacteria</taxon>
        <taxon>Halobacteriales</taxon>
        <taxon>Haloferacaceae</taxon>
    </lineage>
</organism>
<sequence length="102" mass="11374">MCRAETCNSKMSTSSAEYETSVSRDGSDAEEPPQRVRYGAPQHETDAPDDPYREMFDVEEDEPPRERDLFTSFEHFSVDADDEEDDHSSTVGVGPIVGPQTA</sequence>
<evidence type="ECO:0000313" key="2">
    <source>
        <dbReference type="EMBL" id="RDI71845.1"/>
    </source>
</evidence>
<name>A0A370IMC8_9EURY</name>
<protein>
    <submittedName>
        <fullName evidence="2">Uncharacterized protein</fullName>
    </submittedName>
</protein>
<evidence type="ECO:0000256" key="1">
    <source>
        <dbReference type="SAM" id="MobiDB-lite"/>
    </source>
</evidence>
<feature type="region of interest" description="Disordered" evidence="1">
    <location>
        <begin position="1"/>
        <end position="102"/>
    </location>
</feature>
<proteinExistence type="predicted"/>
<keyword evidence="3" id="KW-1185">Reference proteome</keyword>
<dbReference type="AlphaFoldDB" id="A0A370IMC8"/>